<comment type="caution">
    <text evidence="3">The sequence shown here is derived from an EMBL/GenBank/DDBJ whole genome shotgun (WGS) entry which is preliminary data.</text>
</comment>
<feature type="chain" id="PRO_5020392157" evidence="2">
    <location>
        <begin position="19"/>
        <end position="305"/>
    </location>
</feature>
<dbReference type="AlphaFoldDB" id="A0A4C2E422"/>
<keyword evidence="4" id="KW-1185">Reference proteome</keyword>
<keyword evidence="2" id="KW-0732">Signal</keyword>
<evidence type="ECO:0000313" key="4">
    <source>
        <dbReference type="Proteomes" id="UP000301737"/>
    </source>
</evidence>
<accession>A0A4C2E422</accession>
<proteinExistence type="predicted"/>
<name>A0A4C2E422_9SACH</name>
<dbReference type="Proteomes" id="UP000301737">
    <property type="component" value="Unassembled WGS sequence"/>
</dbReference>
<reference evidence="3 4" key="1">
    <citation type="submission" date="2019-01" db="EMBL/GenBank/DDBJ databases">
        <title>Draft Genome Sequencing of Zygosaccharomyces mellis Ca-7.</title>
        <authorList>
            <person name="Shiwa Y."/>
            <person name="Kanesaki Y."/>
            <person name="Ishige T."/>
            <person name="Mura K."/>
            <person name="Hori T."/>
            <person name="Tamura T."/>
        </authorList>
    </citation>
    <scope>NUCLEOTIDE SEQUENCE [LARGE SCALE GENOMIC DNA]</scope>
    <source>
        <strain evidence="3 4">Ca-7</strain>
    </source>
</reference>
<evidence type="ECO:0000256" key="2">
    <source>
        <dbReference type="SAM" id="SignalP"/>
    </source>
</evidence>
<evidence type="ECO:0000256" key="1">
    <source>
        <dbReference type="SAM" id="Phobius"/>
    </source>
</evidence>
<evidence type="ECO:0000313" key="3">
    <source>
        <dbReference type="EMBL" id="GCE98977.1"/>
    </source>
</evidence>
<protein>
    <submittedName>
        <fullName evidence="3">Uncharacterized protein</fullName>
    </submittedName>
</protein>
<organism evidence="3 4">
    <name type="scientific">Zygosaccharomyces mellis</name>
    <dbReference type="NCBI Taxonomy" id="42258"/>
    <lineage>
        <taxon>Eukaryota</taxon>
        <taxon>Fungi</taxon>
        <taxon>Dikarya</taxon>
        <taxon>Ascomycota</taxon>
        <taxon>Saccharomycotina</taxon>
        <taxon>Saccharomycetes</taxon>
        <taxon>Saccharomycetales</taxon>
        <taxon>Saccharomycetaceae</taxon>
        <taxon>Zygosaccharomyces</taxon>
    </lineage>
</organism>
<feature type="signal peptide" evidence="2">
    <location>
        <begin position="1"/>
        <end position="18"/>
    </location>
</feature>
<dbReference type="OrthoDB" id="4066271at2759"/>
<dbReference type="EMBL" id="BIMX01000007">
    <property type="protein sequence ID" value="GCE98977.1"/>
    <property type="molecule type" value="Genomic_DNA"/>
</dbReference>
<keyword evidence="1" id="KW-1133">Transmembrane helix</keyword>
<sequence>MKFTSVLSIVLLFDLVRSLPLPKSRGTGDIGHGKLSDSQKQILLYRLDHAEGEAHQLSFFRMLLVSQNFVGSCKEQGKCIEQMVDIIERVVLWYTIHFEAGSPIKLQQAKYYTDQLVTVERDYQTRLSLLPKPFKYWYAHSVDESIFSFLGYQLRKLQKLQLELLLGDDFDKVWTKIGESTAQCFAALKSGIKTFQIMGFNCDADQGTINKLVSLFHFKYNSQVVKRLFKKDLGVEKRDENPPRDITTDMNYLREGLSLTIKAGMFLLLCLQYQVYLCSVAFGFMISMSCLIWISVYLEMISNTV</sequence>
<keyword evidence="1" id="KW-0472">Membrane</keyword>
<gene>
    <name evidence="3" type="ORF">ZYGM_003692</name>
</gene>
<feature type="transmembrane region" description="Helical" evidence="1">
    <location>
        <begin position="273"/>
        <end position="298"/>
    </location>
</feature>
<keyword evidence="1" id="KW-0812">Transmembrane</keyword>